<gene>
    <name evidence="5" type="primary">LOC105429105</name>
</gene>
<organism evidence="4 5">
    <name type="scientific">Pogonomyrmex barbatus</name>
    <name type="common">red harvester ant</name>
    <dbReference type="NCBI Taxonomy" id="144034"/>
    <lineage>
        <taxon>Eukaryota</taxon>
        <taxon>Metazoa</taxon>
        <taxon>Ecdysozoa</taxon>
        <taxon>Arthropoda</taxon>
        <taxon>Hexapoda</taxon>
        <taxon>Insecta</taxon>
        <taxon>Pterygota</taxon>
        <taxon>Neoptera</taxon>
        <taxon>Endopterygota</taxon>
        <taxon>Hymenoptera</taxon>
        <taxon>Apocrita</taxon>
        <taxon>Aculeata</taxon>
        <taxon>Formicoidea</taxon>
        <taxon>Formicidae</taxon>
        <taxon>Myrmicinae</taxon>
        <taxon>Pogonomyrmex</taxon>
    </lineage>
</organism>
<dbReference type="PROSITE" id="PS51257">
    <property type="entry name" value="PROKAR_LIPOPROTEIN"/>
    <property type="match status" value="1"/>
</dbReference>
<dbReference type="Proteomes" id="UP000504615">
    <property type="component" value="Unplaced"/>
</dbReference>
<feature type="compositionally biased region" description="Polar residues" evidence="2">
    <location>
        <begin position="92"/>
        <end position="108"/>
    </location>
</feature>
<name>A0A6I9X6R3_9HYME</name>
<dbReference type="OrthoDB" id="6093553at2759"/>
<dbReference type="InterPro" id="IPR009060">
    <property type="entry name" value="UBA-like_sf"/>
</dbReference>
<dbReference type="Pfam" id="PF22566">
    <property type="entry name" value="UBA_8"/>
    <property type="match status" value="1"/>
</dbReference>
<dbReference type="GeneID" id="105429105"/>
<dbReference type="InterPro" id="IPR054109">
    <property type="entry name" value="UBA_8"/>
</dbReference>
<evidence type="ECO:0000313" key="4">
    <source>
        <dbReference type="Proteomes" id="UP000504615"/>
    </source>
</evidence>
<dbReference type="CDD" id="cd14343">
    <property type="entry name" value="UBA_F100B_like"/>
    <property type="match status" value="1"/>
</dbReference>
<comment type="similarity">
    <text evidence="1">Belongs to the UBALD family.</text>
</comment>
<dbReference type="KEGG" id="pbar:105429105"/>
<reference evidence="5" key="1">
    <citation type="submission" date="2025-08" db="UniProtKB">
        <authorList>
            <consortium name="RefSeq"/>
        </authorList>
    </citation>
    <scope>IDENTIFICATION</scope>
</reference>
<proteinExistence type="inferred from homology"/>
<evidence type="ECO:0000256" key="2">
    <source>
        <dbReference type="SAM" id="MobiDB-lite"/>
    </source>
</evidence>
<feature type="domain" description="UBA-like" evidence="3">
    <location>
        <begin position="5"/>
        <end position="49"/>
    </location>
</feature>
<evidence type="ECO:0000259" key="3">
    <source>
        <dbReference type="Pfam" id="PF22566"/>
    </source>
</evidence>
<feature type="compositionally biased region" description="Low complexity" evidence="2">
    <location>
        <begin position="128"/>
        <end position="138"/>
    </location>
</feature>
<evidence type="ECO:0000256" key="1">
    <source>
        <dbReference type="ARBA" id="ARBA00006090"/>
    </source>
</evidence>
<dbReference type="InterPro" id="IPR039310">
    <property type="entry name" value="UBALD1/2"/>
</dbReference>
<accession>A0A6I9X6R3</accession>
<dbReference type="SUPFAM" id="SSF46934">
    <property type="entry name" value="UBA-like"/>
    <property type="match status" value="1"/>
</dbReference>
<keyword evidence="4" id="KW-1185">Reference proteome</keyword>
<dbReference type="PANTHER" id="PTHR31993:SF4">
    <property type="entry name" value="UBA-LIKE DOMAIN-CONTAINING PROTEIN"/>
    <property type="match status" value="1"/>
</dbReference>
<sequence length="146" mass="15491">MDALREQVMINQFVLAAGCAREQAKQLLQAAHWQFETALSIFFQEAAIPSCAQGAGTHFGQITPCNTPATPPNFPDALLAFSKMSAGEKTPSGMSPSQNGFQANSTPMASIVQHHTAGGRCSASGNATQQQTQPQQTQFGLGEPQR</sequence>
<dbReference type="RefSeq" id="XP_011640156.1">
    <property type="nucleotide sequence ID" value="XM_011641854.2"/>
</dbReference>
<protein>
    <submittedName>
        <fullName evidence="5">UBA-like domain-containing protein 2</fullName>
    </submittedName>
</protein>
<dbReference type="AlphaFoldDB" id="A0A6I9X6R3"/>
<dbReference type="Gene3D" id="1.10.8.10">
    <property type="entry name" value="DNA helicase RuvA subunit, C-terminal domain"/>
    <property type="match status" value="1"/>
</dbReference>
<feature type="region of interest" description="Disordered" evidence="2">
    <location>
        <begin position="85"/>
        <end position="146"/>
    </location>
</feature>
<evidence type="ECO:0000313" key="5">
    <source>
        <dbReference type="RefSeq" id="XP_011640156.1"/>
    </source>
</evidence>
<dbReference type="PANTHER" id="PTHR31993">
    <property type="entry name" value="UBA-LIKE DOMAIN-CONTAINING PROTEIN 2"/>
    <property type="match status" value="1"/>
</dbReference>